<feature type="domain" description="C-type lectin" evidence="7">
    <location>
        <begin position="37"/>
        <end position="158"/>
    </location>
</feature>
<evidence type="ECO:0000256" key="6">
    <source>
        <dbReference type="SAM" id="SignalP"/>
    </source>
</evidence>
<dbReference type="Ensembl" id="ENSNNAT00000029292.1">
    <property type="protein sequence ID" value="ENSNNAP00000027964.1"/>
    <property type="gene ID" value="ENSNNAG00000018049.1"/>
</dbReference>
<dbReference type="SMART" id="SM00034">
    <property type="entry name" value="CLECT"/>
    <property type="match status" value="1"/>
</dbReference>
<dbReference type="PROSITE" id="PS50041">
    <property type="entry name" value="C_TYPE_LECTIN_2"/>
    <property type="match status" value="1"/>
</dbReference>
<evidence type="ECO:0000259" key="7">
    <source>
        <dbReference type="PROSITE" id="PS50041"/>
    </source>
</evidence>
<dbReference type="Pfam" id="PF00059">
    <property type="entry name" value="Lectin_C"/>
    <property type="match status" value="1"/>
</dbReference>
<proteinExistence type="inferred from homology"/>
<keyword evidence="9" id="KW-1185">Reference proteome</keyword>
<name>A0A8C7E6R6_NAJNA</name>
<comment type="subcellular location">
    <subcellularLocation>
        <location evidence="1">Secreted</location>
    </subcellularLocation>
</comment>
<sequence length="162" mass="19079">MLLITCFIFGLLGSFTWAGPHGRSVCPSGTFANRDRSQWFCYKFYEDQLTFQEAEEECQYKWRGHLASFTRDKQAETISAYVTKENTENNHVWIGLQREDMHSGWRWTDGSRSKYRKFNYAESKPASYNRHCAAFSLVYGSLSWSEQDCSRKFPFLCKWKPS</sequence>
<protein>
    <recommendedName>
        <fullName evidence="7">C-type lectin domain-containing protein</fullName>
    </recommendedName>
</protein>
<dbReference type="InterPro" id="IPR016187">
    <property type="entry name" value="CTDL_fold"/>
</dbReference>
<accession>A0A8C7E6R6</accession>
<dbReference type="PANTHER" id="PTHR22803">
    <property type="entry name" value="MANNOSE, PHOSPHOLIPASE, LECTIN RECEPTOR RELATED"/>
    <property type="match status" value="1"/>
</dbReference>
<dbReference type="InterPro" id="IPR016186">
    <property type="entry name" value="C-type_lectin-like/link_sf"/>
</dbReference>
<dbReference type="GO" id="GO:0005576">
    <property type="term" value="C:extracellular region"/>
    <property type="evidence" value="ECO:0007669"/>
    <property type="project" value="UniProtKB-SubCell"/>
</dbReference>
<evidence type="ECO:0000313" key="9">
    <source>
        <dbReference type="Proteomes" id="UP000694559"/>
    </source>
</evidence>
<dbReference type="Proteomes" id="UP000694559">
    <property type="component" value="Unplaced"/>
</dbReference>
<dbReference type="OrthoDB" id="441660at2759"/>
<comment type="similarity">
    <text evidence="2">Belongs to the true venom lectin family.</text>
</comment>
<dbReference type="Gene3D" id="3.10.100.10">
    <property type="entry name" value="Mannose-Binding Protein A, subunit A"/>
    <property type="match status" value="1"/>
</dbReference>
<dbReference type="OMA" id="HDAEEEC"/>
<keyword evidence="3" id="KW-0964">Secreted</keyword>
<evidence type="ECO:0000313" key="8">
    <source>
        <dbReference type="Ensembl" id="ENSNNAP00000027964.1"/>
    </source>
</evidence>
<evidence type="ECO:0000256" key="4">
    <source>
        <dbReference type="ARBA" id="ARBA00022837"/>
    </source>
</evidence>
<keyword evidence="4" id="KW-0106">Calcium</keyword>
<evidence type="ECO:0000256" key="1">
    <source>
        <dbReference type="ARBA" id="ARBA00004613"/>
    </source>
</evidence>
<organism evidence="8 9">
    <name type="scientific">Naja naja</name>
    <name type="common">Indian cobra</name>
    <dbReference type="NCBI Taxonomy" id="35670"/>
    <lineage>
        <taxon>Eukaryota</taxon>
        <taxon>Metazoa</taxon>
        <taxon>Chordata</taxon>
        <taxon>Craniata</taxon>
        <taxon>Vertebrata</taxon>
        <taxon>Euteleostomi</taxon>
        <taxon>Lepidosauria</taxon>
        <taxon>Squamata</taxon>
        <taxon>Bifurcata</taxon>
        <taxon>Unidentata</taxon>
        <taxon>Episquamata</taxon>
        <taxon>Toxicofera</taxon>
        <taxon>Serpentes</taxon>
        <taxon>Colubroidea</taxon>
        <taxon>Elapidae</taxon>
        <taxon>Elapinae</taxon>
        <taxon>Naja</taxon>
    </lineage>
</organism>
<feature type="signal peptide" evidence="6">
    <location>
        <begin position="1"/>
        <end position="18"/>
    </location>
</feature>
<dbReference type="GeneTree" id="ENSGT01010000229674"/>
<evidence type="ECO:0000256" key="2">
    <source>
        <dbReference type="ARBA" id="ARBA00006250"/>
    </source>
</evidence>
<dbReference type="AlphaFoldDB" id="A0A8C7E6R6"/>
<reference evidence="8" key="2">
    <citation type="submission" date="2025-09" db="UniProtKB">
        <authorList>
            <consortium name="Ensembl"/>
        </authorList>
    </citation>
    <scope>IDENTIFICATION</scope>
</reference>
<dbReference type="InterPro" id="IPR050111">
    <property type="entry name" value="C-type_lectin/snaclec_domain"/>
</dbReference>
<evidence type="ECO:0000256" key="3">
    <source>
        <dbReference type="ARBA" id="ARBA00022525"/>
    </source>
</evidence>
<evidence type="ECO:0000256" key="5">
    <source>
        <dbReference type="ARBA" id="ARBA00023157"/>
    </source>
</evidence>
<reference evidence="8" key="1">
    <citation type="submission" date="2025-08" db="UniProtKB">
        <authorList>
            <consortium name="Ensembl"/>
        </authorList>
    </citation>
    <scope>IDENTIFICATION</scope>
</reference>
<keyword evidence="6" id="KW-0732">Signal</keyword>
<dbReference type="InterPro" id="IPR001304">
    <property type="entry name" value="C-type_lectin-like"/>
</dbReference>
<dbReference type="SUPFAM" id="SSF56436">
    <property type="entry name" value="C-type lectin-like"/>
    <property type="match status" value="1"/>
</dbReference>
<feature type="chain" id="PRO_5035000644" description="C-type lectin domain-containing protein" evidence="6">
    <location>
        <begin position="19"/>
        <end position="162"/>
    </location>
</feature>
<keyword evidence="5" id="KW-1015">Disulfide bond</keyword>